<feature type="compositionally biased region" description="Low complexity" evidence="1">
    <location>
        <begin position="48"/>
        <end position="123"/>
    </location>
</feature>
<protein>
    <submittedName>
        <fullName evidence="4">Ig domain-containing protein</fullName>
    </submittedName>
</protein>
<accession>A0ABT7T6D9</accession>
<dbReference type="Pfam" id="PF05345">
    <property type="entry name" value="He_PIG"/>
    <property type="match status" value="1"/>
</dbReference>
<sequence>MHRSTSTTRRACALGTTVALIGLTTGLGVFTSTAAFAVEGDAPTPVVASADPTQPAAPTDAATAQPTDTATTPAPTDAATAPTDTDTATPAPTGEPTAPTTTAPAKTVAPAGGSATTKAAPSAVAATVTIVGDAKVGTTLRYDSTGIGNPSSAVWTVDGATVAEGSSYLVPKEIVGKTITLTVTGATPDQTATATTKAVTEDVAFADETTADAPLTLSLTAGQDLSRSFAVTAGSGDVTYSVGYTDPSYADPDDPEMTPEYFLPDGVTLDPTTGLLSGTPTSASSYDFTIVATNGTSTATEYVVVEVAPAEAVGVLAYATDTSFEEFFDSIDDEGNPRLDHPVTSWIITPDGEIITLTQPADWNDEPTVTLGGNPTVKQGGSLWIDGAPVDQFGNPTVQPDEDGNTPAPTVTSDVASDQIAFDEDEFSTRVTFPHASTHHLTVAQSGLSVSFPVTVVPTAATVGTTPTVVTPTTGQLAFTGTDATGALPWALGFVAAGAGLLGAGVLRRRRAQR</sequence>
<dbReference type="Proteomes" id="UP001237823">
    <property type="component" value="Unassembled WGS sequence"/>
</dbReference>
<feature type="signal peptide" evidence="3">
    <location>
        <begin position="1"/>
        <end position="37"/>
    </location>
</feature>
<evidence type="ECO:0000313" key="5">
    <source>
        <dbReference type="Proteomes" id="UP001237823"/>
    </source>
</evidence>
<evidence type="ECO:0000256" key="3">
    <source>
        <dbReference type="SAM" id="SignalP"/>
    </source>
</evidence>
<name>A0ABT7T6D9_9MICO</name>
<reference evidence="4 5" key="1">
    <citation type="submission" date="2023-06" db="EMBL/GenBank/DDBJ databases">
        <authorList>
            <person name="Feng G."/>
            <person name="Li J."/>
            <person name="Zhu H."/>
        </authorList>
    </citation>
    <scope>NUCLEOTIDE SEQUENCE [LARGE SCALE GENOMIC DNA]</scope>
    <source>
        <strain evidence="4 5">RHCKG23</strain>
    </source>
</reference>
<proteinExistence type="predicted"/>
<feature type="chain" id="PRO_5046351788" evidence="3">
    <location>
        <begin position="38"/>
        <end position="514"/>
    </location>
</feature>
<keyword evidence="2" id="KW-0812">Transmembrane</keyword>
<keyword evidence="2" id="KW-1133">Transmembrane helix</keyword>
<feature type="region of interest" description="Disordered" evidence="1">
    <location>
        <begin position="46"/>
        <end position="123"/>
    </location>
</feature>
<dbReference type="SUPFAM" id="SSF49313">
    <property type="entry name" value="Cadherin-like"/>
    <property type="match status" value="1"/>
</dbReference>
<dbReference type="EMBL" id="JAUCML010000004">
    <property type="protein sequence ID" value="MDM7885143.1"/>
    <property type="molecule type" value="Genomic_DNA"/>
</dbReference>
<keyword evidence="2" id="KW-0472">Membrane</keyword>
<evidence type="ECO:0000256" key="2">
    <source>
        <dbReference type="SAM" id="Phobius"/>
    </source>
</evidence>
<comment type="caution">
    <text evidence="4">The sequence shown here is derived from an EMBL/GenBank/DDBJ whole genome shotgun (WGS) entry which is preliminary data.</text>
</comment>
<dbReference type="InterPro" id="IPR015919">
    <property type="entry name" value="Cadherin-like_sf"/>
</dbReference>
<evidence type="ECO:0000256" key="1">
    <source>
        <dbReference type="SAM" id="MobiDB-lite"/>
    </source>
</evidence>
<feature type="transmembrane region" description="Helical" evidence="2">
    <location>
        <begin position="487"/>
        <end position="507"/>
    </location>
</feature>
<organism evidence="4 5">
    <name type="scientific">Curtobacterium citri</name>
    <dbReference type="NCBI Taxonomy" id="3055139"/>
    <lineage>
        <taxon>Bacteria</taxon>
        <taxon>Bacillati</taxon>
        <taxon>Actinomycetota</taxon>
        <taxon>Actinomycetes</taxon>
        <taxon>Micrococcales</taxon>
        <taxon>Microbacteriaceae</taxon>
        <taxon>Curtobacterium</taxon>
    </lineage>
</organism>
<dbReference type="InterPro" id="IPR013783">
    <property type="entry name" value="Ig-like_fold"/>
</dbReference>
<gene>
    <name evidence="4" type="ORF">QUG92_08495</name>
</gene>
<dbReference type="RefSeq" id="WP_289458710.1">
    <property type="nucleotide sequence ID" value="NZ_JAUCML010000004.1"/>
</dbReference>
<dbReference type="Gene3D" id="2.60.40.10">
    <property type="entry name" value="Immunoglobulins"/>
    <property type="match status" value="1"/>
</dbReference>
<evidence type="ECO:0000313" key="4">
    <source>
        <dbReference type="EMBL" id="MDM7885143.1"/>
    </source>
</evidence>
<keyword evidence="5" id="KW-1185">Reference proteome</keyword>
<keyword evidence="3" id="KW-0732">Signal</keyword>